<reference evidence="1 2" key="1">
    <citation type="submission" date="2018-09" db="EMBL/GenBank/DDBJ databases">
        <authorList>
            <person name="Livingstone P.G."/>
            <person name="Whitworth D.E."/>
        </authorList>
    </citation>
    <scope>NUCLEOTIDE SEQUENCE [LARGE SCALE GENOMIC DNA]</scope>
    <source>
        <strain evidence="1 2">CA031B</strain>
    </source>
</reference>
<keyword evidence="2" id="KW-1185">Reference proteome</keyword>
<evidence type="ECO:0000313" key="1">
    <source>
        <dbReference type="EMBL" id="RKI10532.1"/>
    </source>
</evidence>
<name>A0ABX9QJP6_9BACT</name>
<organism evidence="1 2">
    <name type="scientific">Corallococcus praedator</name>
    <dbReference type="NCBI Taxonomy" id="2316724"/>
    <lineage>
        <taxon>Bacteria</taxon>
        <taxon>Pseudomonadati</taxon>
        <taxon>Myxococcota</taxon>
        <taxon>Myxococcia</taxon>
        <taxon>Myxococcales</taxon>
        <taxon>Cystobacterineae</taxon>
        <taxon>Myxococcaceae</taxon>
        <taxon>Corallococcus</taxon>
    </lineage>
</organism>
<dbReference type="Proteomes" id="UP000278907">
    <property type="component" value="Unassembled WGS sequence"/>
</dbReference>
<proteinExistence type="predicted"/>
<gene>
    <name evidence="1" type="ORF">D7Y13_12490</name>
</gene>
<sequence length="92" mass="10398">MQERAGLLKTCFAGGGEVAQGALDLLLGGSALQELDGFGEDQRGLLWLQFDRRHVRRRIREERGDVPRTLPWRGIPQHLIHGQHQMAMTRGQ</sequence>
<dbReference type="EMBL" id="RAWI01000073">
    <property type="protein sequence ID" value="RKI10532.1"/>
    <property type="molecule type" value="Genomic_DNA"/>
</dbReference>
<comment type="caution">
    <text evidence="1">The sequence shown here is derived from an EMBL/GenBank/DDBJ whole genome shotgun (WGS) entry which is preliminary data.</text>
</comment>
<evidence type="ECO:0000313" key="2">
    <source>
        <dbReference type="Proteomes" id="UP000278907"/>
    </source>
</evidence>
<accession>A0ABX9QJP6</accession>
<protein>
    <submittedName>
        <fullName evidence="1">Uncharacterized protein</fullName>
    </submittedName>
</protein>